<feature type="transmembrane region" description="Helical" evidence="6">
    <location>
        <begin position="508"/>
        <end position="531"/>
    </location>
</feature>
<keyword evidence="3 6" id="KW-1133">Transmembrane helix</keyword>
<dbReference type="Proteomes" id="UP000631181">
    <property type="component" value="Unassembled WGS sequence"/>
</dbReference>
<reference evidence="8" key="1">
    <citation type="journal article" date="2020" name="Front. Microbiol.">
        <title>Gene regulatory networks of Penicillium echinulatum 2HH and Penicillium oxalicum 114-2 inferred by a computational biology approach.</title>
        <authorList>
            <person name="Lenz A.R."/>
            <person name="Galan-Vasquez E."/>
            <person name="Balbinot E."/>
            <person name="De Abreu F.P."/>
            <person name="De Oliveira N.S."/>
            <person name="Da Rosa L.O."/>
            <person name="De Avila E Silva S."/>
            <person name="Camassola M."/>
            <person name="Dillon A.J.P."/>
            <person name="Perez-Rueda E."/>
        </authorList>
    </citation>
    <scope>NUCLEOTIDE SEQUENCE</scope>
    <source>
        <strain evidence="8">S1M29</strain>
    </source>
</reference>
<dbReference type="InterPro" id="IPR036259">
    <property type="entry name" value="MFS_trans_sf"/>
</dbReference>
<accession>A0A8J8WGS8</accession>
<dbReference type="InterPro" id="IPR020846">
    <property type="entry name" value="MFS_dom"/>
</dbReference>
<dbReference type="SUPFAM" id="SSF103473">
    <property type="entry name" value="MFS general substrate transporter"/>
    <property type="match status" value="1"/>
</dbReference>
<feature type="transmembrane region" description="Helical" evidence="6">
    <location>
        <begin position="318"/>
        <end position="342"/>
    </location>
</feature>
<dbReference type="Pfam" id="PF07690">
    <property type="entry name" value="MFS_1"/>
    <property type="match status" value="1"/>
</dbReference>
<dbReference type="GO" id="GO:0005886">
    <property type="term" value="C:plasma membrane"/>
    <property type="evidence" value="ECO:0007669"/>
    <property type="project" value="TreeGrafter"/>
</dbReference>
<evidence type="ECO:0000256" key="3">
    <source>
        <dbReference type="ARBA" id="ARBA00022989"/>
    </source>
</evidence>
<evidence type="ECO:0000256" key="6">
    <source>
        <dbReference type="SAM" id="Phobius"/>
    </source>
</evidence>
<dbReference type="AlphaFoldDB" id="A0A8J8WGS8"/>
<evidence type="ECO:0000256" key="4">
    <source>
        <dbReference type="ARBA" id="ARBA00023136"/>
    </source>
</evidence>
<keyword evidence="9" id="KW-1185">Reference proteome</keyword>
<evidence type="ECO:0000259" key="7">
    <source>
        <dbReference type="PROSITE" id="PS50850"/>
    </source>
</evidence>
<name>A0A8J8WGS8_9EURO</name>
<evidence type="ECO:0000256" key="2">
    <source>
        <dbReference type="ARBA" id="ARBA00022692"/>
    </source>
</evidence>
<dbReference type="OrthoDB" id="3936150at2759"/>
<feature type="region of interest" description="Disordered" evidence="5">
    <location>
        <begin position="1"/>
        <end position="42"/>
    </location>
</feature>
<feature type="domain" description="Major facilitator superfamily (MFS) profile" evidence="7">
    <location>
        <begin position="89"/>
        <end position="532"/>
    </location>
</feature>
<feature type="transmembrane region" description="Helical" evidence="6">
    <location>
        <begin position="87"/>
        <end position="111"/>
    </location>
</feature>
<evidence type="ECO:0000256" key="1">
    <source>
        <dbReference type="ARBA" id="ARBA00004141"/>
    </source>
</evidence>
<evidence type="ECO:0000313" key="9">
    <source>
        <dbReference type="Proteomes" id="UP000631181"/>
    </source>
</evidence>
<proteinExistence type="predicted"/>
<protein>
    <submittedName>
        <fullName evidence="8">MFS-type Multidrug resistance transporter</fullName>
    </submittedName>
</protein>
<feature type="transmembrane region" description="Helical" evidence="6">
    <location>
        <begin position="217"/>
        <end position="239"/>
    </location>
</feature>
<comment type="caution">
    <text evidence="8">The sequence shown here is derived from an EMBL/GenBank/DDBJ whole genome shotgun (WGS) entry which is preliminary data.</text>
</comment>
<dbReference type="PROSITE" id="PS50850">
    <property type="entry name" value="MFS"/>
    <property type="match status" value="1"/>
</dbReference>
<feature type="transmembrane region" description="Helical" evidence="6">
    <location>
        <begin position="245"/>
        <end position="263"/>
    </location>
</feature>
<feature type="transmembrane region" description="Helical" evidence="6">
    <location>
        <begin position="418"/>
        <end position="434"/>
    </location>
</feature>
<dbReference type="CDD" id="cd17323">
    <property type="entry name" value="MFS_Tpo1_MDR_like"/>
    <property type="match status" value="1"/>
</dbReference>
<feature type="transmembrane region" description="Helical" evidence="6">
    <location>
        <begin position="484"/>
        <end position="502"/>
    </location>
</feature>
<comment type="subcellular location">
    <subcellularLocation>
        <location evidence="1">Membrane</location>
        <topology evidence="1">Multi-pass membrane protein</topology>
    </subcellularLocation>
</comment>
<organism evidence="8 9">
    <name type="scientific">Penicillium ucsense</name>
    <dbReference type="NCBI Taxonomy" id="2839758"/>
    <lineage>
        <taxon>Eukaryota</taxon>
        <taxon>Fungi</taxon>
        <taxon>Dikarya</taxon>
        <taxon>Ascomycota</taxon>
        <taxon>Pezizomycotina</taxon>
        <taxon>Eurotiomycetes</taxon>
        <taxon>Eurotiomycetidae</taxon>
        <taxon>Eurotiales</taxon>
        <taxon>Aspergillaceae</taxon>
        <taxon>Penicillium</taxon>
    </lineage>
</organism>
<evidence type="ECO:0000313" key="8">
    <source>
        <dbReference type="EMBL" id="KAF7714979.1"/>
    </source>
</evidence>
<keyword evidence="4 6" id="KW-0472">Membrane</keyword>
<dbReference type="EMBL" id="WIWV01000070">
    <property type="protein sequence ID" value="KAF7714979.1"/>
    <property type="molecule type" value="Genomic_DNA"/>
</dbReference>
<keyword evidence="2 6" id="KW-0812">Transmembrane</keyword>
<dbReference type="Gene3D" id="1.20.1250.20">
    <property type="entry name" value="MFS general substrate transporter like domains"/>
    <property type="match status" value="1"/>
</dbReference>
<dbReference type="PANTHER" id="PTHR23502">
    <property type="entry name" value="MAJOR FACILITATOR SUPERFAMILY"/>
    <property type="match status" value="1"/>
</dbReference>
<dbReference type="InterPro" id="IPR011701">
    <property type="entry name" value="MFS"/>
</dbReference>
<feature type="transmembrane region" description="Helical" evidence="6">
    <location>
        <begin position="123"/>
        <end position="143"/>
    </location>
</feature>
<dbReference type="PANTHER" id="PTHR23502:SF5">
    <property type="entry name" value="QUINIDINE RESISTANCE PROTEIN 3"/>
    <property type="match status" value="1"/>
</dbReference>
<gene>
    <name evidence="8" type="ORF">PECM_007624</name>
</gene>
<dbReference type="GO" id="GO:0010509">
    <property type="term" value="P:intracellular polyamine homeostasis"/>
    <property type="evidence" value="ECO:0007669"/>
    <property type="project" value="TreeGrafter"/>
</dbReference>
<evidence type="ECO:0000256" key="5">
    <source>
        <dbReference type="SAM" id="MobiDB-lite"/>
    </source>
</evidence>
<feature type="transmembrane region" description="Helical" evidence="6">
    <location>
        <begin position="362"/>
        <end position="382"/>
    </location>
</feature>
<sequence>MTSPDEDLEPFPPFPSPSSSFDGAHPYNANDIPPKKSQEPPVPLTRQVTELGPAVEIPRSKRRGLLAQVTLVAEIENPKTYSRKLKWFITFIVAVAGATAPMGSSIFFPSLSQVTKELHTKTTITNLSIALYMLSMSIFPLWWSSFSERLGRRTIYLASFALFVLFNCLCAISQSIAMLIVMRMLSGGASASVQAVGAGTIADLWEPRERGRAMGIFYLGPLCGPLFAPIVGGLLADRWGWRSTMWFLAGYGALTLVFILFALPETLVVRKLVLPETTEADSLPTARTLSRVSSRQVLGVTTRWLKTLKMIFLDPLKIVLYLRFIPVLLSVYYASIAFGSLYVLNVSIEGTFGKAPYNFSTIIIGLLYIPNSIGYVVASLFGGRWMDSIMQREAKKANRYDDKGRLVFRPEDRMRENALLGAFLYPAALIWYGWTVDKGTYWLVPMIANFFFGIGSMLIFSMVTTMLTEFMPKKSSEGVALNNFVRNIFSCVGSLVTAPVIHGIGNGWLFTILGLVGFASSSVIFLMRAFGPRWRDIMDARMG</sequence>
<dbReference type="GO" id="GO:0015203">
    <property type="term" value="F:polyamine transmembrane transporter activity"/>
    <property type="evidence" value="ECO:0007669"/>
    <property type="project" value="TreeGrafter"/>
</dbReference>
<feature type="transmembrane region" description="Helical" evidence="6">
    <location>
        <begin position="155"/>
        <end position="181"/>
    </location>
</feature>
<feature type="transmembrane region" description="Helical" evidence="6">
    <location>
        <begin position="440"/>
        <end position="463"/>
    </location>
</feature>